<comment type="caution">
    <text evidence="1">The sequence shown here is derived from an EMBL/GenBank/DDBJ whole genome shotgun (WGS) entry which is preliminary data.</text>
</comment>
<gene>
    <name evidence="1" type="ORF">ACOLOM_LOCUS8980</name>
</gene>
<proteinExistence type="predicted"/>
<protein>
    <submittedName>
        <fullName evidence="1">5889_t:CDS:1</fullName>
    </submittedName>
</protein>
<accession>A0ACA9NU43</accession>
<reference evidence="1" key="1">
    <citation type="submission" date="2021-06" db="EMBL/GenBank/DDBJ databases">
        <authorList>
            <person name="Kallberg Y."/>
            <person name="Tangrot J."/>
            <person name="Rosling A."/>
        </authorList>
    </citation>
    <scope>NUCLEOTIDE SEQUENCE</scope>
    <source>
        <strain evidence="1">CL356</strain>
    </source>
</reference>
<evidence type="ECO:0000313" key="1">
    <source>
        <dbReference type="EMBL" id="CAG8671828.1"/>
    </source>
</evidence>
<dbReference type="EMBL" id="CAJVPT010024746">
    <property type="protein sequence ID" value="CAG8671828.1"/>
    <property type="molecule type" value="Genomic_DNA"/>
</dbReference>
<organism evidence="1 2">
    <name type="scientific">Acaulospora colombiana</name>
    <dbReference type="NCBI Taxonomy" id="27376"/>
    <lineage>
        <taxon>Eukaryota</taxon>
        <taxon>Fungi</taxon>
        <taxon>Fungi incertae sedis</taxon>
        <taxon>Mucoromycota</taxon>
        <taxon>Glomeromycotina</taxon>
        <taxon>Glomeromycetes</taxon>
        <taxon>Diversisporales</taxon>
        <taxon>Acaulosporaceae</taxon>
        <taxon>Acaulospora</taxon>
    </lineage>
</organism>
<name>A0ACA9NU43_9GLOM</name>
<evidence type="ECO:0000313" key="2">
    <source>
        <dbReference type="Proteomes" id="UP000789525"/>
    </source>
</evidence>
<feature type="non-terminal residue" evidence="1">
    <location>
        <position position="1"/>
    </location>
</feature>
<keyword evidence="2" id="KW-1185">Reference proteome</keyword>
<sequence>EDGLLEGWWLYIERRRGIEERSYDEISNPIRHSRNVNEPVEDRGVAAELVPSTAEKRQRVGHDKHEV</sequence>
<dbReference type="Proteomes" id="UP000789525">
    <property type="component" value="Unassembled WGS sequence"/>
</dbReference>